<reference evidence="3 4" key="1">
    <citation type="submission" date="2019-07" db="EMBL/GenBank/DDBJ databases">
        <title>Genomics analysis of Aphanomyces spp. identifies a new class of oomycete effector associated with host adaptation.</title>
        <authorList>
            <person name="Gaulin E."/>
        </authorList>
    </citation>
    <scope>NUCLEOTIDE SEQUENCE [LARGE SCALE GENOMIC DNA]</scope>
    <source>
        <strain evidence="3 4">ATCC 201684</strain>
    </source>
</reference>
<evidence type="ECO:0000313" key="4">
    <source>
        <dbReference type="Proteomes" id="UP000481153"/>
    </source>
</evidence>
<evidence type="ECO:0000313" key="3">
    <source>
        <dbReference type="EMBL" id="KAF0724317.1"/>
    </source>
</evidence>
<dbReference type="Proteomes" id="UP000481153">
    <property type="component" value="Unassembled WGS sequence"/>
</dbReference>
<keyword evidence="1" id="KW-0175">Coiled coil</keyword>
<organism evidence="3 4">
    <name type="scientific">Aphanomyces euteiches</name>
    <dbReference type="NCBI Taxonomy" id="100861"/>
    <lineage>
        <taxon>Eukaryota</taxon>
        <taxon>Sar</taxon>
        <taxon>Stramenopiles</taxon>
        <taxon>Oomycota</taxon>
        <taxon>Saprolegniomycetes</taxon>
        <taxon>Saprolegniales</taxon>
        <taxon>Verrucalvaceae</taxon>
        <taxon>Aphanomyces</taxon>
    </lineage>
</organism>
<dbReference type="VEuPathDB" id="FungiDB:AeMF1_021486"/>
<dbReference type="AlphaFoldDB" id="A0A6G0WAP8"/>
<sequence>MTQLMECHQGAQAELAKVRAEGDWVLIKIEMEKKTLEATIAEINEVKAQIAAIHAAKLQENPIIPSTDLHKHVMNLQHHEERQKGHLCEDLAKISMLRHMVDEARRVRNEALAIETQEIKKAKHWEDMIRTVHGDIQELKARESSIAEEIYQLQLDMDEERVKFFADKKDLMDQLHACNKPNDHVHHDAIFKQRAMRNKESLLKRTETLEQKKDKLDMVLLKSNMPNVQAFIDQYTKQEETKAALCFEIERQSSQNAVLQATIRQLVAEKNKFHDIHTMDGLNPYCEDLRNQARKSRAHAEKLHSEAEILDNTYKKLQGPLHDLYALTHDIELELPPTTPKVVLEHLASTEEKVPRKVLSKIAHECASGNWQESISLTRLLDSRGVFRPKTLHAPTSLPTTTSGTDEGDDDDDDDPIMEPVEIVHSKDIIRELRDRHATLSQASLATSKSRRGLSRMQRPSTFREAKRRMAALGSERELRSESSFKALPLARSDLSDVELLGESKMLQPLKE</sequence>
<evidence type="ECO:0000256" key="2">
    <source>
        <dbReference type="SAM" id="MobiDB-lite"/>
    </source>
</evidence>
<name>A0A6G0WAP8_9STRA</name>
<keyword evidence="4" id="KW-1185">Reference proteome</keyword>
<comment type="caution">
    <text evidence="3">The sequence shown here is derived from an EMBL/GenBank/DDBJ whole genome shotgun (WGS) entry which is preliminary data.</text>
</comment>
<gene>
    <name evidence="3" type="ORF">Ae201684_016980</name>
</gene>
<feature type="region of interest" description="Disordered" evidence="2">
    <location>
        <begin position="441"/>
        <end position="483"/>
    </location>
</feature>
<accession>A0A6G0WAP8</accession>
<evidence type="ECO:0000256" key="1">
    <source>
        <dbReference type="SAM" id="Coils"/>
    </source>
</evidence>
<dbReference type="EMBL" id="VJMJ01000273">
    <property type="protein sequence ID" value="KAF0724317.1"/>
    <property type="molecule type" value="Genomic_DNA"/>
</dbReference>
<feature type="region of interest" description="Disordered" evidence="2">
    <location>
        <begin position="390"/>
        <end position="418"/>
    </location>
</feature>
<proteinExistence type="predicted"/>
<feature type="compositionally biased region" description="Acidic residues" evidence="2">
    <location>
        <begin position="406"/>
        <end position="417"/>
    </location>
</feature>
<protein>
    <submittedName>
        <fullName evidence="3">Uncharacterized protein</fullName>
    </submittedName>
</protein>
<feature type="coiled-coil region" evidence="1">
    <location>
        <begin position="249"/>
        <end position="306"/>
    </location>
</feature>